<dbReference type="AlphaFoldDB" id="A0A0U1L249"/>
<evidence type="ECO:0000313" key="3">
    <source>
        <dbReference type="Proteomes" id="UP000049855"/>
    </source>
</evidence>
<gene>
    <name evidence="2" type="ORF">SpAn4DRAFT_0220</name>
</gene>
<evidence type="ECO:0000259" key="1">
    <source>
        <dbReference type="Pfam" id="PF07969"/>
    </source>
</evidence>
<dbReference type="InterPro" id="IPR011059">
    <property type="entry name" value="Metal-dep_hydrolase_composite"/>
</dbReference>
<dbReference type="Gene3D" id="2.30.40.10">
    <property type="entry name" value="Urease, subunit C, domain 1"/>
    <property type="match status" value="1"/>
</dbReference>
<keyword evidence="3" id="KW-1185">Reference proteome</keyword>
<organism evidence="2 3">
    <name type="scientific">Sporomusa ovata</name>
    <dbReference type="NCBI Taxonomy" id="2378"/>
    <lineage>
        <taxon>Bacteria</taxon>
        <taxon>Bacillati</taxon>
        <taxon>Bacillota</taxon>
        <taxon>Negativicutes</taxon>
        <taxon>Selenomonadales</taxon>
        <taxon>Sporomusaceae</taxon>
        <taxon>Sporomusa</taxon>
    </lineage>
</organism>
<dbReference type="RefSeq" id="WP_054954594.1">
    <property type="nucleotide sequence ID" value="NZ_CTRP01000014.1"/>
</dbReference>
<name>A0A0U1L249_9FIRM</name>
<dbReference type="EMBL" id="CTRP01000014">
    <property type="protein sequence ID" value="CQR73758.1"/>
    <property type="molecule type" value="Genomic_DNA"/>
</dbReference>
<feature type="domain" description="Amidohydrolase 3" evidence="1">
    <location>
        <begin position="245"/>
        <end position="499"/>
    </location>
</feature>
<accession>A0A0U1L249</accession>
<dbReference type="SUPFAM" id="SSF51556">
    <property type="entry name" value="Metallo-dependent hydrolases"/>
    <property type="match status" value="1"/>
</dbReference>
<dbReference type="GO" id="GO:0016810">
    <property type="term" value="F:hydrolase activity, acting on carbon-nitrogen (but not peptide) bonds"/>
    <property type="evidence" value="ECO:0007669"/>
    <property type="project" value="InterPro"/>
</dbReference>
<dbReference type="InterPro" id="IPR032466">
    <property type="entry name" value="Metal_Hydrolase"/>
</dbReference>
<dbReference type="PANTHER" id="PTHR22642">
    <property type="entry name" value="IMIDAZOLONEPROPIONASE"/>
    <property type="match status" value="1"/>
</dbReference>
<dbReference type="InterPro" id="IPR013108">
    <property type="entry name" value="Amidohydro_3"/>
</dbReference>
<proteinExistence type="predicted"/>
<dbReference type="PANTHER" id="PTHR22642:SF2">
    <property type="entry name" value="PROTEIN LONG AFTER FAR-RED 3"/>
    <property type="match status" value="1"/>
</dbReference>
<feature type="domain" description="Amidohydrolase 3" evidence="1">
    <location>
        <begin position="76"/>
        <end position="152"/>
    </location>
</feature>
<protein>
    <submittedName>
        <fullName evidence="2">Exoenzymes regulatory protein AepA</fullName>
    </submittedName>
</protein>
<reference evidence="3" key="1">
    <citation type="submission" date="2015-03" db="EMBL/GenBank/DDBJ databases">
        <authorList>
            <person name="Nijsse Bart"/>
        </authorList>
    </citation>
    <scope>NUCLEOTIDE SEQUENCE [LARGE SCALE GENOMIC DNA]</scope>
</reference>
<dbReference type="Gene3D" id="3.20.20.140">
    <property type="entry name" value="Metal-dependent hydrolases"/>
    <property type="match status" value="1"/>
</dbReference>
<dbReference type="Pfam" id="PF07969">
    <property type="entry name" value="Amidohydro_3"/>
    <property type="match status" value="2"/>
</dbReference>
<sequence length="506" mass="57589">MNATQKQTIGCVWQQYCGMAGKNMAAEARLFKNGYIYTVDSRQTVAEAVAVGKDGNILFVGDNASAEDFCAADTVVTDLAGRLVLPGFSDNHTHAAEFAAKFTGIYLGDVKTVPEYLEIIRAFATDKANAQAVFVTGSNWEQAVFQEYNRTTYGILPDLDFGPSRFLLDEVLQGTFMENVPVRLYSNDLHCVWYNSAAIELARGKCFDTDGGITENEGSDIITRVPEEFTGVYHGVDFSQYRGQPWGVFREATSRYMDTYMPQVPDEIKRRQTEVGMQGFIREMNSYGVTLLQDILITPLNNNTHVDYVYEALKTDREQMLWRVSLLGDVNEPDKTVQEFREAQRKYSGVEKFKFFSVKIFADAIQKGMYVMEPYADEPDNPANVGCLYNNVSRKKLKQFIITMHRENIPMHIHAMGDRAVKECIDGLEEAWVKYGEKDLKHTITHLLLVCPEDIKRMAKLKVVASVNSYWHYKEPFYYEEIFMPVLGPERATTSFPANRFWLKTS</sequence>
<dbReference type="Proteomes" id="UP000049855">
    <property type="component" value="Unassembled WGS sequence"/>
</dbReference>
<evidence type="ECO:0000313" key="2">
    <source>
        <dbReference type="EMBL" id="CQR73758.1"/>
    </source>
</evidence>
<dbReference type="Gene3D" id="3.10.310.70">
    <property type="match status" value="1"/>
</dbReference>
<dbReference type="SUPFAM" id="SSF51338">
    <property type="entry name" value="Composite domain of metallo-dependent hydrolases"/>
    <property type="match status" value="1"/>
</dbReference>